<gene>
    <name evidence="2" type="ORF">EWH12_01270</name>
</gene>
<dbReference type="Proteomes" id="UP000291572">
    <property type="component" value="Unassembled WGS sequence"/>
</dbReference>
<sequence>MDHQKELLPLRIIAARFINTNEREGLDELDRITADVYRRVYWRYMRLWSAFTATLFATVITLLPGIGFTLAGVEGGEVVAIIGLIPFCLLLGVLCRWRILQYGGMTARKPQKAVYANPDDRAVRNLERLFAVLQQETTPRSFFRMKNGGERQIDERYFFGSLRAALVSKERPLRDMFLNPVGLWFSRELFLEADVAALIAQAKAEPNRSGTNKTYDYTDAIMSLIEHPDIRAMEVPKRGNQTKIKNLLEAWYGSKRQDAPSETQLMLYAKDVLNVIEKNRRANARR</sequence>
<organism evidence="2 3">
    <name type="scientific">Sphingobium cupriresistens</name>
    <dbReference type="NCBI Taxonomy" id="1132417"/>
    <lineage>
        <taxon>Bacteria</taxon>
        <taxon>Pseudomonadati</taxon>
        <taxon>Pseudomonadota</taxon>
        <taxon>Alphaproteobacteria</taxon>
        <taxon>Sphingomonadales</taxon>
        <taxon>Sphingomonadaceae</taxon>
        <taxon>Sphingobium</taxon>
    </lineage>
</organism>
<name>A0A8G1ZK38_9SPHN</name>
<dbReference type="EMBL" id="SEOO01000001">
    <property type="protein sequence ID" value="RYM15061.1"/>
    <property type="molecule type" value="Genomic_DNA"/>
</dbReference>
<accession>A0A8G1ZK38</accession>
<dbReference type="AlphaFoldDB" id="A0A8G1ZK38"/>
<dbReference type="OrthoDB" id="7443341at2"/>
<proteinExistence type="predicted"/>
<evidence type="ECO:0000313" key="2">
    <source>
        <dbReference type="EMBL" id="RYM15061.1"/>
    </source>
</evidence>
<dbReference type="RefSeq" id="WP_129925437.1">
    <property type="nucleotide sequence ID" value="NZ_SEOO01000001.1"/>
</dbReference>
<feature type="transmembrane region" description="Helical" evidence="1">
    <location>
        <begin position="78"/>
        <end position="99"/>
    </location>
</feature>
<protein>
    <submittedName>
        <fullName evidence="2">Uncharacterized protein</fullName>
    </submittedName>
</protein>
<feature type="transmembrane region" description="Helical" evidence="1">
    <location>
        <begin position="47"/>
        <end position="72"/>
    </location>
</feature>
<keyword evidence="1" id="KW-0812">Transmembrane</keyword>
<keyword evidence="1" id="KW-1133">Transmembrane helix</keyword>
<reference evidence="2 3" key="1">
    <citation type="submission" date="2019-02" db="EMBL/GenBank/DDBJ databases">
        <authorList>
            <person name="Feng G."/>
        </authorList>
    </citation>
    <scope>NUCLEOTIDE SEQUENCE [LARGE SCALE GENOMIC DNA]</scope>
    <source>
        <strain evidence="2 3">CCTCC AB 2011146</strain>
    </source>
</reference>
<evidence type="ECO:0000256" key="1">
    <source>
        <dbReference type="SAM" id="Phobius"/>
    </source>
</evidence>
<evidence type="ECO:0000313" key="3">
    <source>
        <dbReference type="Proteomes" id="UP000291572"/>
    </source>
</evidence>
<comment type="caution">
    <text evidence="2">The sequence shown here is derived from an EMBL/GenBank/DDBJ whole genome shotgun (WGS) entry which is preliminary data.</text>
</comment>
<keyword evidence="1" id="KW-0472">Membrane</keyword>